<organism evidence="2 3">
    <name type="scientific">Marinobacterium zhoushanense</name>
    <dbReference type="NCBI Taxonomy" id="1679163"/>
    <lineage>
        <taxon>Bacteria</taxon>
        <taxon>Pseudomonadati</taxon>
        <taxon>Pseudomonadota</taxon>
        <taxon>Gammaproteobacteria</taxon>
        <taxon>Oceanospirillales</taxon>
        <taxon>Oceanospirillaceae</taxon>
        <taxon>Marinobacterium</taxon>
    </lineage>
</organism>
<dbReference type="SUPFAM" id="SSF141868">
    <property type="entry name" value="EAL domain-like"/>
    <property type="match status" value="1"/>
</dbReference>
<protein>
    <submittedName>
        <fullName evidence="2">EAL domain-containing protein</fullName>
    </submittedName>
</protein>
<sequence>MLQLDRLCRALHMENFAHQNTEQQWLFLNLNSQLLISEQPDSGFTRRMLEENAIPAHRIVIEVLENQIQDLGRLKGFIDHLRALGCLIAVDDFGAGSSNFDRIWQLEPDIVKIDRQLVLRAAESSRVGKMLGGIIDLLHGAGSQVVLEGIETEQQAMLAIAANADMVQGYYFAKPEPRIANRPGDRERFNHLLKLRKTQRTQLHYAKDLYTQALEYQFRRAAQQYRLSQDFSASCNQLLQEPNTLRCYLLDESGEQVHSGITPRHIGGDSGRRFAPLQHYRNASWSHRPYHYLALESPGQTQISQPYLSITDSRLCITLSQAIDLGNRLSVFCCDFLCPEE</sequence>
<dbReference type="Proteomes" id="UP000629025">
    <property type="component" value="Unassembled WGS sequence"/>
</dbReference>
<dbReference type="PANTHER" id="PTHR33121:SF76">
    <property type="entry name" value="SIGNALING PROTEIN"/>
    <property type="match status" value="1"/>
</dbReference>
<dbReference type="SUPFAM" id="SSF103190">
    <property type="entry name" value="Sensory domain-like"/>
    <property type="match status" value="1"/>
</dbReference>
<dbReference type="CDD" id="cd01948">
    <property type="entry name" value="EAL"/>
    <property type="match status" value="1"/>
</dbReference>
<reference evidence="3" key="1">
    <citation type="journal article" date="2019" name="Int. J. Syst. Evol. Microbiol.">
        <title>The Global Catalogue of Microorganisms (GCM) 10K type strain sequencing project: providing services to taxonomists for standard genome sequencing and annotation.</title>
        <authorList>
            <consortium name="The Broad Institute Genomics Platform"/>
            <consortium name="The Broad Institute Genome Sequencing Center for Infectious Disease"/>
            <person name="Wu L."/>
            <person name="Ma J."/>
        </authorList>
    </citation>
    <scope>NUCLEOTIDE SEQUENCE [LARGE SCALE GENOMIC DNA]</scope>
    <source>
        <strain evidence="3">CGMCC 1.15341</strain>
    </source>
</reference>
<dbReference type="InterPro" id="IPR035919">
    <property type="entry name" value="EAL_sf"/>
</dbReference>
<dbReference type="PROSITE" id="PS50883">
    <property type="entry name" value="EAL"/>
    <property type="match status" value="1"/>
</dbReference>
<name>A0ABQ1K189_9GAMM</name>
<dbReference type="InterPro" id="IPR001633">
    <property type="entry name" value="EAL_dom"/>
</dbReference>
<dbReference type="Gene3D" id="3.30.450.20">
    <property type="entry name" value="PAS domain"/>
    <property type="match status" value="1"/>
</dbReference>
<proteinExistence type="predicted"/>
<evidence type="ECO:0000313" key="2">
    <source>
        <dbReference type="EMBL" id="GGB84868.1"/>
    </source>
</evidence>
<dbReference type="EMBL" id="BMIJ01000001">
    <property type="protein sequence ID" value="GGB84868.1"/>
    <property type="molecule type" value="Genomic_DNA"/>
</dbReference>
<dbReference type="SMART" id="SM00052">
    <property type="entry name" value="EAL"/>
    <property type="match status" value="1"/>
</dbReference>
<dbReference type="Pfam" id="PF00563">
    <property type="entry name" value="EAL"/>
    <property type="match status" value="1"/>
</dbReference>
<evidence type="ECO:0000313" key="3">
    <source>
        <dbReference type="Proteomes" id="UP000629025"/>
    </source>
</evidence>
<dbReference type="InterPro" id="IPR050706">
    <property type="entry name" value="Cyclic-di-GMP_PDE-like"/>
</dbReference>
<dbReference type="PANTHER" id="PTHR33121">
    <property type="entry name" value="CYCLIC DI-GMP PHOSPHODIESTERASE PDEF"/>
    <property type="match status" value="1"/>
</dbReference>
<evidence type="ECO:0000259" key="1">
    <source>
        <dbReference type="PROSITE" id="PS50883"/>
    </source>
</evidence>
<dbReference type="InterPro" id="IPR029151">
    <property type="entry name" value="Sensor-like_sf"/>
</dbReference>
<comment type="caution">
    <text evidence="2">The sequence shown here is derived from an EMBL/GenBank/DDBJ whole genome shotgun (WGS) entry which is preliminary data.</text>
</comment>
<dbReference type="Gene3D" id="3.20.20.450">
    <property type="entry name" value="EAL domain"/>
    <property type="match status" value="1"/>
</dbReference>
<accession>A0ABQ1K189</accession>
<gene>
    <name evidence="2" type="ORF">GCM10011352_08400</name>
</gene>
<keyword evidence="3" id="KW-1185">Reference proteome</keyword>
<feature type="domain" description="EAL" evidence="1">
    <location>
        <begin position="1"/>
        <end position="189"/>
    </location>
</feature>